<protein>
    <submittedName>
        <fullName evidence="2">Family with sequence similarity 200 member B</fullName>
    </submittedName>
</protein>
<dbReference type="PANTHER" id="PTHR45913:SF19">
    <property type="entry name" value="LOW QUALITY PROTEIN: ZINC FINGER BED DOMAIN-CONTAINING PROTEIN 5-LIKE"/>
    <property type="match status" value="1"/>
</dbReference>
<reference evidence="2 3" key="1">
    <citation type="journal article" date="2020" name="Nature">
        <title>Six reference-quality genomes reveal evolution of bat adaptations.</title>
        <authorList>
            <person name="Jebb D."/>
            <person name="Huang Z."/>
            <person name="Pippel M."/>
            <person name="Hughes G.M."/>
            <person name="Lavrichenko K."/>
            <person name="Devanna P."/>
            <person name="Winkler S."/>
            <person name="Jermiin L.S."/>
            <person name="Skirmuntt E.C."/>
            <person name="Katzourakis A."/>
            <person name="Burkitt-Gray L."/>
            <person name="Ray D.A."/>
            <person name="Sullivan K.A.M."/>
            <person name="Roscito J.G."/>
            <person name="Kirilenko B.M."/>
            <person name="Davalos L.M."/>
            <person name="Corthals A.P."/>
            <person name="Power M.L."/>
            <person name="Jones G."/>
            <person name="Ransome R.D."/>
            <person name="Dechmann D.K.N."/>
            <person name="Locatelli A.G."/>
            <person name="Puechmaille S.J."/>
            <person name="Fedrigo O."/>
            <person name="Jarvis E.D."/>
            <person name="Hiller M."/>
            <person name="Vernes S.C."/>
            <person name="Myers E.W."/>
            <person name="Teeling E.C."/>
        </authorList>
    </citation>
    <scope>NUCLEOTIDE SEQUENCE [LARGE SCALE GENOMIC DNA]</scope>
    <source>
        <strain evidence="2">MRouAeg1</strain>
        <tissue evidence="2">Muscle</tissue>
    </source>
</reference>
<name>A0A7J8E7P1_ROUAE</name>
<dbReference type="AlphaFoldDB" id="A0A7J8E7P1"/>
<gene>
    <name evidence="2" type="ORF">HJG63_004854</name>
</gene>
<dbReference type="Proteomes" id="UP000593571">
    <property type="component" value="Unassembled WGS sequence"/>
</dbReference>
<keyword evidence="1" id="KW-0812">Transmembrane</keyword>
<comment type="caution">
    <text evidence="2">The sequence shown here is derived from an EMBL/GenBank/DDBJ whole genome shotgun (WGS) entry which is preliminary data.</text>
</comment>
<keyword evidence="3" id="KW-1185">Reference proteome</keyword>
<keyword evidence="1" id="KW-0472">Membrane</keyword>
<proteinExistence type="predicted"/>
<accession>A0A7J8E7P1</accession>
<evidence type="ECO:0000313" key="3">
    <source>
        <dbReference type="Proteomes" id="UP000593571"/>
    </source>
</evidence>
<keyword evidence="1" id="KW-1133">Transmembrane helix</keyword>
<evidence type="ECO:0000313" key="2">
    <source>
        <dbReference type="EMBL" id="KAF6431202.1"/>
    </source>
</evidence>
<evidence type="ECO:0000256" key="1">
    <source>
        <dbReference type="SAM" id="Phobius"/>
    </source>
</evidence>
<dbReference type="EMBL" id="JACASE010000010">
    <property type="protein sequence ID" value="KAF6431202.1"/>
    <property type="molecule type" value="Genomic_DNA"/>
</dbReference>
<feature type="transmembrane region" description="Helical" evidence="1">
    <location>
        <begin position="98"/>
        <end position="116"/>
    </location>
</feature>
<organism evidence="2 3">
    <name type="scientific">Rousettus aegyptiacus</name>
    <name type="common">Egyptian fruit bat</name>
    <name type="synonym">Pteropus aegyptiacus</name>
    <dbReference type="NCBI Taxonomy" id="9407"/>
    <lineage>
        <taxon>Eukaryota</taxon>
        <taxon>Metazoa</taxon>
        <taxon>Chordata</taxon>
        <taxon>Craniata</taxon>
        <taxon>Vertebrata</taxon>
        <taxon>Euteleostomi</taxon>
        <taxon>Mammalia</taxon>
        <taxon>Eutheria</taxon>
        <taxon>Laurasiatheria</taxon>
        <taxon>Chiroptera</taxon>
        <taxon>Yinpterochiroptera</taxon>
        <taxon>Pteropodoidea</taxon>
        <taxon>Pteropodidae</taxon>
        <taxon>Rousettinae</taxon>
        <taxon>Rousettus</taxon>
    </lineage>
</organism>
<sequence>MPTLICKLHLHLKLHFKKKKVSTRHYNENYLKCGFIKCEKPFENDRPQCVVCNNIIANESLKPSKLKKHLETQHAELIDKPLEYFQRKRKDVKLSTPFLSSSTVSLIIIIVAYCVAKEKMAHTATEKIILPACLDMVPTVFDGKSANKLKTIPSDNTVSLLLYHCRTLRNCLFLSDSQVQLLQSSLMKALILEAVDTYSLSDRHGKTILWRVVCAV</sequence>
<dbReference type="PANTHER" id="PTHR45913">
    <property type="entry name" value="EPM2A-INTERACTING PROTEIN 1"/>
    <property type="match status" value="1"/>
</dbReference>